<proteinExistence type="predicted"/>
<feature type="domain" description="VapC50 C-terminal" evidence="2">
    <location>
        <begin position="129"/>
        <end position="181"/>
    </location>
</feature>
<evidence type="ECO:0000259" key="2">
    <source>
        <dbReference type="Pfam" id="PF26343"/>
    </source>
</evidence>
<dbReference type="Proteomes" id="UP000316958">
    <property type="component" value="Unassembled WGS sequence"/>
</dbReference>
<dbReference type="Pfam" id="PF13470">
    <property type="entry name" value="PIN_3"/>
    <property type="match status" value="1"/>
</dbReference>
<gene>
    <name evidence="3" type="ORF">EWV57_12335</name>
</gene>
<dbReference type="InterPro" id="IPR058652">
    <property type="entry name" value="VapC50_C"/>
</dbReference>
<dbReference type="InterPro" id="IPR002716">
    <property type="entry name" value="PIN_dom"/>
</dbReference>
<evidence type="ECO:0000313" key="3">
    <source>
        <dbReference type="EMBL" id="TRU49417.1"/>
    </source>
</evidence>
<dbReference type="Pfam" id="PF26343">
    <property type="entry name" value="VapC50_C"/>
    <property type="match status" value="1"/>
</dbReference>
<protein>
    <submittedName>
        <fullName evidence="3">PIN domain-containing protein</fullName>
    </submittedName>
</protein>
<accession>A0A552FS21</accession>
<feature type="domain" description="PIN" evidence="1">
    <location>
        <begin position="6"/>
        <end position="111"/>
    </location>
</feature>
<reference evidence="3 4" key="1">
    <citation type="submission" date="2019-01" db="EMBL/GenBank/DDBJ databases">
        <title>Coherence of Microcystis species and biogeography revealed through population genomics.</title>
        <authorList>
            <person name="Perez-Carrascal O.M."/>
            <person name="Terrat Y."/>
            <person name="Giani A."/>
            <person name="Fortin N."/>
            <person name="Tromas N."/>
            <person name="Shapiro B.J."/>
        </authorList>
    </citation>
    <scope>NUCLEOTIDE SEQUENCE [LARGE SCALE GENOMIC DNA]</scope>
    <source>
        <strain evidence="3">Ma_QC_Ch_20071001_S25D</strain>
    </source>
</reference>
<evidence type="ECO:0000259" key="1">
    <source>
        <dbReference type="Pfam" id="PF13470"/>
    </source>
</evidence>
<dbReference type="AlphaFoldDB" id="A0A552FS21"/>
<dbReference type="SUPFAM" id="SSF88723">
    <property type="entry name" value="PIN domain-like"/>
    <property type="match status" value="1"/>
</dbReference>
<dbReference type="EMBL" id="SFBE01000210">
    <property type="protein sequence ID" value="TRU49417.1"/>
    <property type="molecule type" value="Genomic_DNA"/>
</dbReference>
<dbReference type="InterPro" id="IPR029060">
    <property type="entry name" value="PIN-like_dom_sf"/>
</dbReference>
<organism evidence="3 4">
    <name type="scientific">Microcystis aeruginosa Ma_QC_Ch_20071001_S25D</name>
    <dbReference type="NCBI Taxonomy" id="2486250"/>
    <lineage>
        <taxon>Bacteria</taxon>
        <taxon>Bacillati</taxon>
        <taxon>Cyanobacteriota</taxon>
        <taxon>Cyanophyceae</taxon>
        <taxon>Oscillatoriophycideae</taxon>
        <taxon>Chroococcales</taxon>
        <taxon>Microcystaceae</taxon>
        <taxon>Microcystis</taxon>
    </lineage>
</organism>
<comment type="caution">
    <text evidence="3">The sequence shown here is derived from an EMBL/GenBank/DDBJ whole genome shotgun (WGS) entry which is preliminary data.</text>
</comment>
<name>A0A552FS21_MICAE</name>
<evidence type="ECO:0000313" key="4">
    <source>
        <dbReference type="Proteomes" id="UP000316958"/>
    </source>
</evidence>
<sequence>MTAEPRVVLDACVLIPQYLRDTLLSIAWQGLYSPYWSKLILEETTRNLINRYDITSIKALNLVETMKAAFPEAIVEVPSGLIELMTNDLKDRHVLATAVMAKANLILTNNITDFSLSALEIWGIKAQSPDTFLSNLFDEYPEEIKFSLNRQVKKYKNPQKSLAELLEFLDKKANLSNFCQKITKIL</sequence>